<dbReference type="RefSeq" id="WP_275229089.1">
    <property type="nucleotide sequence ID" value="NZ_JARESE010000049.1"/>
</dbReference>
<name>A0ABT5WSG4_9SPHN</name>
<reference evidence="1 2" key="1">
    <citation type="submission" date="2023-03" db="EMBL/GenBank/DDBJ databases">
        <title>NovoSphingobium album sp. nov. isolated from polycyclic aromatic hydrocarbons- and heavy-metal polluted soil.</title>
        <authorList>
            <person name="Liu Z."/>
            <person name="Wang K."/>
        </authorList>
    </citation>
    <scope>NUCLEOTIDE SEQUENCE [LARGE SCALE GENOMIC DNA]</scope>
    <source>
        <strain evidence="1 2">H3SJ31-1</strain>
    </source>
</reference>
<evidence type="ECO:0000313" key="2">
    <source>
        <dbReference type="Proteomes" id="UP001216253"/>
    </source>
</evidence>
<protein>
    <submittedName>
        <fullName evidence="1">Uncharacterized protein</fullName>
    </submittedName>
</protein>
<proteinExistence type="predicted"/>
<comment type="caution">
    <text evidence="1">The sequence shown here is derived from an EMBL/GenBank/DDBJ whole genome shotgun (WGS) entry which is preliminary data.</text>
</comment>
<dbReference type="Proteomes" id="UP001216253">
    <property type="component" value="Unassembled WGS sequence"/>
</dbReference>
<evidence type="ECO:0000313" key="1">
    <source>
        <dbReference type="EMBL" id="MDE8652988.1"/>
    </source>
</evidence>
<dbReference type="EMBL" id="JARESE010000049">
    <property type="protein sequence ID" value="MDE8652988.1"/>
    <property type="molecule type" value="Genomic_DNA"/>
</dbReference>
<keyword evidence="2" id="KW-1185">Reference proteome</keyword>
<sequence>MIDKDRIGDGRAQAAAADIRAALAPGRRARVPLWPIAGGLAWAR</sequence>
<organism evidence="1 2">
    <name type="scientific">Novosphingobium album</name>
    <name type="common">ex Liu et al. 2023</name>
    <dbReference type="NCBI Taxonomy" id="3031130"/>
    <lineage>
        <taxon>Bacteria</taxon>
        <taxon>Pseudomonadati</taxon>
        <taxon>Pseudomonadota</taxon>
        <taxon>Alphaproteobacteria</taxon>
        <taxon>Sphingomonadales</taxon>
        <taxon>Sphingomonadaceae</taxon>
        <taxon>Novosphingobium</taxon>
    </lineage>
</organism>
<gene>
    <name evidence="1" type="ORF">PYV00_14875</name>
</gene>
<accession>A0ABT5WSG4</accession>